<reference evidence="1 2" key="1">
    <citation type="submission" date="2019-05" db="EMBL/GenBank/DDBJ databases">
        <authorList>
            <person name="Lee S.D."/>
        </authorList>
    </citation>
    <scope>NUCLEOTIDE SEQUENCE [LARGE SCALE GENOMIC DNA]</scope>
    <source>
        <strain evidence="1 2">C5-26</strain>
    </source>
</reference>
<keyword evidence="2" id="KW-1185">Reference proteome</keyword>
<proteinExistence type="predicted"/>
<dbReference type="OrthoDB" id="3518524at2"/>
<name>A0A563E8B3_9MICO</name>
<accession>A0A563E8B3</accession>
<gene>
    <name evidence="1" type="ORF">FGL98_01790</name>
</gene>
<dbReference type="RefSeq" id="WP_146314952.1">
    <property type="nucleotide sequence ID" value="NZ_VCQV01000002.1"/>
</dbReference>
<evidence type="ECO:0000313" key="1">
    <source>
        <dbReference type="EMBL" id="TWP38549.1"/>
    </source>
</evidence>
<evidence type="ECO:0000313" key="2">
    <source>
        <dbReference type="Proteomes" id="UP000320244"/>
    </source>
</evidence>
<organism evidence="1 2">
    <name type="scientific">Leekyejoonella antrihumi</name>
    <dbReference type="NCBI Taxonomy" id="1660198"/>
    <lineage>
        <taxon>Bacteria</taxon>
        <taxon>Bacillati</taxon>
        <taxon>Actinomycetota</taxon>
        <taxon>Actinomycetes</taxon>
        <taxon>Micrococcales</taxon>
        <taxon>Dermacoccaceae</taxon>
        <taxon>Leekyejoonella</taxon>
    </lineage>
</organism>
<sequence length="298" mass="32627">MASNRMDRGQFYARLAQLDEAGLKKALWTLYWRGAAPVRERIETVIDPSAPSTTRRAAAPPDPAKIAREVRELAALARAGAYLAGDRRVSPKERTRWRFTFKALATDAVAALGANDVDRAASAVATLVDLAGEMGGYDYFRSDDPIEAARFVVSDAVGVMWSAILREHGFPEFSERAVAQLVRWESASGWTRRGDGWVSQRETTLAQLLEGLIPAGDAWGQFADRYLEALDGAPGGGRAGGSRGPVERAEALSDWHAMLLDRLADGDYEDRLDLIAHHRALAGPERTFLQARLAARDH</sequence>
<protein>
    <submittedName>
        <fullName evidence="1">Uncharacterized protein</fullName>
    </submittedName>
</protein>
<dbReference type="EMBL" id="VCQV01000002">
    <property type="protein sequence ID" value="TWP38549.1"/>
    <property type="molecule type" value="Genomic_DNA"/>
</dbReference>
<dbReference type="Proteomes" id="UP000320244">
    <property type="component" value="Unassembled WGS sequence"/>
</dbReference>
<dbReference type="AlphaFoldDB" id="A0A563E8B3"/>
<comment type="caution">
    <text evidence="1">The sequence shown here is derived from an EMBL/GenBank/DDBJ whole genome shotgun (WGS) entry which is preliminary data.</text>
</comment>
<reference evidence="1 2" key="2">
    <citation type="submission" date="2019-08" db="EMBL/GenBank/DDBJ databases">
        <title>Jejuicoccus antrihumi gen. nov., sp. nov., a new member of the family Dermacoccaceae isolated from a cave.</title>
        <authorList>
            <person name="Schumann P."/>
            <person name="Kim I.S."/>
        </authorList>
    </citation>
    <scope>NUCLEOTIDE SEQUENCE [LARGE SCALE GENOMIC DNA]</scope>
    <source>
        <strain evidence="1 2">C5-26</strain>
    </source>
</reference>